<feature type="domain" description="Polyphosphate kinase C-terminal" evidence="9">
    <location>
        <begin position="515"/>
        <end position="677"/>
    </location>
</feature>
<dbReference type="SUPFAM" id="SSF56024">
    <property type="entry name" value="Phospholipase D/nuclease"/>
    <property type="match status" value="2"/>
</dbReference>
<dbReference type="InterPro" id="IPR024953">
    <property type="entry name" value="PP_kinase_middle"/>
</dbReference>
<dbReference type="SUPFAM" id="SSF140356">
    <property type="entry name" value="PPK N-terminal domain-like"/>
    <property type="match status" value="1"/>
</dbReference>
<comment type="caution">
    <text evidence="11">The sequence shown here is derived from an EMBL/GenBank/DDBJ whole genome shotgun (WGS) entry which is preliminary data.</text>
</comment>
<comment type="PTM">
    <text evidence="6">An intermediate of this reaction is the autophosphorylated ppk in which a phosphate is covalently linked to a histidine residue through a N-P bond.</text>
</comment>
<dbReference type="InterPro" id="IPR003414">
    <property type="entry name" value="PP_kinase"/>
</dbReference>
<name>A0ABT5MW49_9BURK</name>
<evidence type="ECO:0000256" key="1">
    <source>
        <dbReference type="ARBA" id="ARBA00022553"/>
    </source>
</evidence>
<keyword evidence="4 11" id="KW-0418">Kinase</keyword>
<evidence type="ECO:0000259" key="9">
    <source>
        <dbReference type="Pfam" id="PF13090"/>
    </source>
</evidence>
<dbReference type="PANTHER" id="PTHR30218">
    <property type="entry name" value="POLYPHOSPHATE KINASE"/>
    <property type="match status" value="1"/>
</dbReference>
<keyword evidence="12" id="KW-1185">Reference proteome</keyword>
<dbReference type="Pfam" id="PF13089">
    <property type="entry name" value="PP_kinase_N"/>
    <property type="match status" value="1"/>
</dbReference>
<dbReference type="InterPro" id="IPR036832">
    <property type="entry name" value="PPK_N_dom_sf"/>
</dbReference>
<evidence type="ECO:0000313" key="11">
    <source>
        <dbReference type="EMBL" id="MDD0838275.1"/>
    </source>
</evidence>
<dbReference type="PIRSF" id="PIRSF015589">
    <property type="entry name" value="PP_kinase"/>
    <property type="match status" value="1"/>
</dbReference>
<dbReference type="Gene3D" id="3.30.1840.10">
    <property type="entry name" value="Polyphosphate kinase middle domain"/>
    <property type="match status" value="1"/>
</dbReference>
<dbReference type="NCBIfam" id="TIGR03705">
    <property type="entry name" value="poly_P_kin"/>
    <property type="match status" value="1"/>
</dbReference>
<organism evidence="11 12">
    <name type="scientific">Curvibacter cyanobacteriorum</name>
    <dbReference type="NCBI Taxonomy" id="3026422"/>
    <lineage>
        <taxon>Bacteria</taxon>
        <taxon>Pseudomonadati</taxon>
        <taxon>Pseudomonadota</taxon>
        <taxon>Betaproteobacteria</taxon>
        <taxon>Burkholderiales</taxon>
        <taxon>Comamonadaceae</taxon>
        <taxon>Curvibacter</taxon>
    </lineage>
</organism>
<feature type="domain" description="Polyphosphate kinase middle" evidence="7">
    <location>
        <begin position="131"/>
        <end position="315"/>
    </location>
</feature>
<evidence type="ECO:0000256" key="3">
    <source>
        <dbReference type="ARBA" id="ARBA00022741"/>
    </source>
</evidence>
<evidence type="ECO:0000256" key="2">
    <source>
        <dbReference type="ARBA" id="ARBA00022679"/>
    </source>
</evidence>
<dbReference type="EC" id="2.7.4.1" evidence="6"/>
<dbReference type="PANTHER" id="PTHR30218:SF0">
    <property type="entry name" value="POLYPHOSPHATE KINASE"/>
    <property type="match status" value="1"/>
</dbReference>
<dbReference type="InterPro" id="IPR025198">
    <property type="entry name" value="PPK_N_dom"/>
</dbReference>
<reference evidence="11 12" key="1">
    <citation type="submission" date="2023-02" db="EMBL/GenBank/DDBJ databases">
        <title>Bacterial whole genomic sequence of Curvibacter sp. HBC61.</title>
        <authorList>
            <person name="Le V."/>
            <person name="Ko S.-R."/>
            <person name="Ahn C.-Y."/>
            <person name="Oh H.-M."/>
        </authorList>
    </citation>
    <scope>NUCLEOTIDE SEQUENCE [LARGE SCALE GENOMIC DNA]</scope>
    <source>
        <strain evidence="11 12">HBC61</strain>
    </source>
</reference>
<comment type="function">
    <text evidence="6">Catalyzes the reversible transfer of the terminal phosphate of ATP to form a long-chain polyphosphate (polyP).</text>
</comment>
<dbReference type="Gene3D" id="3.30.870.10">
    <property type="entry name" value="Endonuclease Chain A"/>
    <property type="match status" value="2"/>
</dbReference>
<evidence type="ECO:0000256" key="5">
    <source>
        <dbReference type="ARBA" id="ARBA00022840"/>
    </source>
</evidence>
<feature type="domain" description="Polyphosphate kinase C-terminal" evidence="10">
    <location>
        <begin position="344"/>
        <end position="505"/>
    </location>
</feature>
<evidence type="ECO:0000256" key="6">
    <source>
        <dbReference type="RuleBase" id="RU003800"/>
    </source>
</evidence>
<dbReference type="RefSeq" id="WP_273949986.1">
    <property type="nucleotide sequence ID" value="NZ_JAQSIP010000003.1"/>
</dbReference>
<evidence type="ECO:0000313" key="12">
    <source>
        <dbReference type="Proteomes" id="UP001528673"/>
    </source>
</evidence>
<proteinExistence type="inferred from homology"/>
<dbReference type="Pfam" id="PF17941">
    <property type="entry name" value="PP_kinase_C_1"/>
    <property type="match status" value="1"/>
</dbReference>
<evidence type="ECO:0000259" key="8">
    <source>
        <dbReference type="Pfam" id="PF13089"/>
    </source>
</evidence>
<dbReference type="EMBL" id="JAQSIP010000003">
    <property type="protein sequence ID" value="MDD0838275.1"/>
    <property type="molecule type" value="Genomic_DNA"/>
</dbReference>
<protein>
    <recommendedName>
        <fullName evidence="6">Polyphosphate kinase</fullName>
        <ecNumber evidence="6">2.7.4.1</ecNumber>
    </recommendedName>
</protein>
<dbReference type="Pfam" id="PF02503">
    <property type="entry name" value="PP_kinase"/>
    <property type="match status" value="1"/>
</dbReference>
<sequence length="699" mass="78813">MAINLPAGEALPAPLPLLNRELAILEFNRRVLAQAMLTCNPVLERLRYLTIVSANLDEFFEVRMAPYMGALRAAVPGSPESQALKAGIHRVAQGVRALLETQCRVYCDDLRTELGLKKIAILSHVDRDTAQQAWVKQVFLKEIKPLLTTTLIDPRRPFPKVANKSLHFLLRLQPKKKKGSGPSSPVMAVLKIPRALPRVLRLPGKLSHGRQAFVLLSSVVRANLSVLLPDYHLLECVQFRLTRDSELWVQDDDQTDLRLALNSQLHTRHFGQPVRLEVNAQCSVQLSRMLLQEFDLPPCALYRMEAPVNLVRVQELLDLADPSKQRYKPYEPAWSKALQRKQPLFAQLDRRDVLLHHPFESFEPVLQLLREAVEDKHVLQIQQTIYRAGAHSEVLDLLCKAVRRGKDVTVVFELMARFDEAVNSAWAEQLERLGAQVLYGIAGMKTHCKMLLITRREQASLRRYAHVSTGNYNVKTTRLYTDIGLLTSQTEFCADVQAMFDALRQPGVSPQLHHLINAPNALRRTLLAHLDEVREQALQGGAARVVFKLNALTDEGLIAGILRAAQAGARVDLIVRGACLLPSGLPGVSDRVRVRSVIGRYLEHSRIYHLVAGERVWTYLSSADGMSRNLDRRVELAWPVLDNELRQRLYDEALIPYLLDAQDAWEQNPDGSYQVADGAYPSAQQALMRKYAGTSRKES</sequence>
<dbReference type="Gene3D" id="1.20.58.310">
    <property type="entry name" value="Polyphosphate kinase N-terminal domain"/>
    <property type="match status" value="1"/>
</dbReference>
<accession>A0ABT5MW49</accession>
<dbReference type="Pfam" id="PF13090">
    <property type="entry name" value="PP_kinase_C"/>
    <property type="match status" value="1"/>
</dbReference>
<dbReference type="InterPro" id="IPR025200">
    <property type="entry name" value="PPK_C_dom2"/>
</dbReference>
<dbReference type="InterPro" id="IPR036830">
    <property type="entry name" value="PP_kinase_middle_dom_sf"/>
</dbReference>
<dbReference type="GO" id="GO:0008976">
    <property type="term" value="F:polyphosphate kinase activity"/>
    <property type="evidence" value="ECO:0007669"/>
    <property type="project" value="UniProtKB-EC"/>
</dbReference>
<keyword evidence="1 6" id="KW-0597">Phosphoprotein</keyword>
<comment type="similarity">
    <text evidence="6">Belongs to the polyphosphate kinase 1 (PPK1) family.</text>
</comment>
<keyword evidence="2 6" id="KW-0808">Transferase</keyword>
<keyword evidence="5" id="KW-0067">ATP-binding</keyword>
<dbReference type="Proteomes" id="UP001528673">
    <property type="component" value="Unassembled WGS sequence"/>
</dbReference>
<evidence type="ECO:0000256" key="4">
    <source>
        <dbReference type="ARBA" id="ARBA00022777"/>
    </source>
</evidence>
<keyword evidence="3" id="KW-0547">Nucleotide-binding</keyword>
<evidence type="ECO:0000259" key="10">
    <source>
        <dbReference type="Pfam" id="PF17941"/>
    </source>
</evidence>
<gene>
    <name evidence="11" type="primary">ppk1</name>
    <name evidence="11" type="ORF">PSQ40_06805</name>
</gene>
<feature type="domain" description="Polyphosphate kinase N-terminal" evidence="8">
    <location>
        <begin position="18"/>
        <end position="121"/>
    </location>
</feature>
<dbReference type="InterPro" id="IPR041108">
    <property type="entry name" value="PP_kinase_C_1"/>
</dbReference>
<dbReference type="NCBIfam" id="NF003918">
    <property type="entry name" value="PRK05443.1-2"/>
    <property type="match status" value="1"/>
</dbReference>
<comment type="catalytic activity">
    <reaction evidence="6">
        <text>[phosphate](n) + ATP = [phosphate](n+1) + ADP</text>
        <dbReference type="Rhea" id="RHEA:19573"/>
        <dbReference type="Rhea" id="RHEA-COMP:9859"/>
        <dbReference type="Rhea" id="RHEA-COMP:14280"/>
        <dbReference type="ChEBI" id="CHEBI:16838"/>
        <dbReference type="ChEBI" id="CHEBI:30616"/>
        <dbReference type="ChEBI" id="CHEBI:456216"/>
        <dbReference type="EC" id="2.7.4.1"/>
    </reaction>
</comment>
<evidence type="ECO:0000259" key="7">
    <source>
        <dbReference type="Pfam" id="PF02503"/>
    </source>
</evidence>
<dbReference type="SUPFAM" id="SSF143724">
    <property type="entry name" value="PHP14-like"/>
    <property type="match status" value="1"/>
</dbReference>